<dbReference type="InterPro" id="IPR043930">
    <property type="entry name" value="DUF5754"/>
</dbReference>
<gene>
    <name evidence="1" type="ORF">MarFTMF_120</name>
</gene>
<evidence type="ECO:0000313" key="1">
    <source>
        <dbReference type="EMBL" id="WNL49636.1"/>
    </source>
</evidence>
<accession>A0AA96IXY7</accession>
<name>A0AA96IXY7_9VIRU</name>
<dbReference type="EMBL" id="OR343188">
    <property type="protein sequence ID" value="WNL49636.1"/>
    <property type="molecule type" value="Genomic_DNA"/>
</dbReference>
<dbReference type="Pfam" id="PF19058">
    <property type="entry name" value="DUF5754"/>
    <property type="match status" value="1"/>
</dbReference>
<protein>
    <submittedName>
        <fullName evidence="1">Uncharacterized protein</fullName>
    </submittedName>
</protein>
<reference evidence="1" key="1">
    <citation type="submission" date="2023-07" db="EMBL/GenBank/DDBJ databases">
        <authorList>
            <person name="Xia Y."/>
        </authorList>
    </citation>
    <scope>NUCLEOTIDE SEQUENCE</scope>
    <source>
        <strain evidence="1">F</strain>
    </source>
</reference>
<organism evidence="1">
    <name type="scientific">Marseillevirus sp</name>
    <dbReference type="NCBI Taxonomy" id="2809551"/>
    <lineage>
        <taxon>Viruses</taxon>
        <taxon>Varidnaviria</taxon>
        <taxon>Bamfordvirae</taxon>
        <taxon>Nucleocytoviricota</taxon>
        <taxon>Megaviricetes</taxon>
        <taxon>Pimascovirales</taxon>
        <taxon>Pimascovirales incertae sedis</taxon>
        <taxon>Marseilleviridae</taxon>
        <taxon>Marseillevirus</taxon>
    </lineage>
</organism>
<proteinExistence type="predicted"/>
<sequence length="98" mass="11226">MASLQARIREYQRLFPSIKQLKITPSNRPQKRLKATFVLDGEEKVVHFGQKGAFTYFDGAPESKRNAFRARHSKILNKGRTAYKVPGSASSFAWVILW</sequence>